<dbReference type="Gene3D" id="1.20.1070.10">
    <property type="entry name" value="Rhodopsin 7-helix transmembrane proteins"/>
    <property type="match status" value="1"/>
</dbReference>
<dbReference type="InterPro" id="IPR023041">
    <property type="entry name" value="Glucose_rcpt_Git3-like_N"/>
</dbReference>
<evidence type="ECO:0000256" key="3">
    <source>
        <dbReference type="ARBA" id="ARBA00022989"/>
    </source>
</evidence>
<keyword evidence="3 6" id="KW-1133">Transmembrane helix</keyword>
<dbReference type="RefSeq" id="XP_008025560.1">
    <property type="nucleotide sequence ID" value="XM_008027369.1"/>
</dbReference>
<evidence type="ECO:0000313" key="9">
    <source>
        <dbReference type="EMBL" id="EOA87030.1"/>
    </source>
</evidence>
<dbReference type="GeneID" id="19395663"/>
<dbReference type="AlphaFoldDB" id="R0IQ35"/>
<evidence type="ECO:0000256" key="4">
    <source>
        <dbReference type="ARBA" id="ARBA00023136"/>
    </source>
</evidence>
<reference evidence="9 10" key="1">
    <citation type="journal article" date="2012" name="PLoS Pathog.">
        <title>Diverse lifestyles and strategies of plant pathogenesis encoded in the genomes of eighteen Dothideomycetes fungi.</title>
        <authorList>
            <person name="Ohm R.A."/>
            <person name="Feau N."/>
            <person name="Henrissat B."/>
            <person name="Schoch C.L."/>
            <person name="Horwitz B.A."/>
            <person name="Barry K.W."/>
            <person name="Condon B.J."/>
            <person name="Copeland A.C."/>
            <person name="Dhillon B."/>
            <person name="Glaser F."/>
            <person name="Hesse C.N."/>
            <person name="Kosti I."/>
            <person name="LaButti K."/>
            <person name="Lindquist E.A."/>
            <person name="Lucas S."/>
            <person name="Salamov A.A."/>
            <person name="Bradshaw R.E."/>
            <person name="Ciuffetti L."/>
            <person name="Hamelin R.C."/>
            <person name="Kema G.H.J."/>
            <person name="Lawrence C."/>
            <person name="Scott J.A."/>
            <person name="Spatafora J.W."/>
            <person name="Turgeon B.G."/>
            <person name="de Wit P.J.G.M."/>
            <person name="Zhong S."/>
            <person name="Goodwin S.B."/>
            <person name="Grigoriev I.V."/>
        </authorList>
    </citation>
    <scope>NUCLEOTIDE SEQUENCE [LARGE SCALE GENOMIC DNA]</scope>
    <source>
        <strain evidence="10">28A</strain>
    </source>
</reference>
<feature type="non-terminal residue" evidence="9">
    <location>
        <position position="471"/>
    </location>
</feature>
<feature type="domain" description="G protein-coupled receptor GPR1/2/3 C-terminal" evidence="8">
    <location>
        <begin position="382"/>
        <end position="455"/>
    </location>
</feature>
<dbReference type="GO" id="GO:0004930">
    <property type="term" value="F:G protein-coupled receptor activity"/>
    <property type="evidence" value="ECO:0007669"/>
    <property type="project" value="TreeGrafter"/>
</dbReference>
<accession>R0IQ35</accession>
<protein>
    <recommendedName>
        <fullName evidence="11">G protein-coupled receptor GPR1</fullName>
    </recommendedName>
</protein>
<feature type="transmembrane region" description="Helical" evidence="6">
    <location>
        <begin position="128"/>
        <end position="146"/>
    </location>
</feature>
<evidence type="ECO:0000259" key="8">
    <source>
        <dbReference type="Pfam" id="PF11970"/>
    </source>
</evidence>
<dbReference type="GO" id="GO:0007189">
    <property type="term" value="P:adenylate cyclase-activating G protein-coupled receptor signaling pathway"/>
    <property type="evidence" value="ECO:0007669"/>
    <property type="project" value="TreeGrafter"/>
</dbReference>
<feature type="transmembrane region" description="Helical" evidence="6">
    <location>
        <begin position="166"/>
        <end position="195"/>
    </location>
</feature>
<proteinExistence type="predicted"/>
<gene>
    <name evidence="9" type="ORF">SETTUDRAFT_115758</name>
</gene>
<dbReference type="Pfam" id="PF11710">
    <property type="entry name" value="Git3"/>
    <property type="match status" value="1"/>
</dbReference>
<feature type="transmembrane region" description="Helical" evidence="6">
    <location>
        <begin position="87"/>
        <end position="108"/>
    </location>
</feature>
<feature type="region of interest" description="Disordered" evidence="5">
    <location>
        <begin position="350"/>
        <end position="378"/>
    </location>
</feature>
<dbReference type="PANTHER" id="PTHR23112:SF37">
    <property type="entry name" value="G PROTEIN-COUPLED RECEPTOR GPR1"/>
    <property type="match status" value="1"/>
</dbReference>
<feature type="domain" description="Glucose receptor Git3-like N-terminal" evidence="7">
    <location>
        <begin position="12"/>
        <end position="201"/>
    </location>
</feature>
<dbReference type="Proteomes" id="UP000016935">
    <property type="component" value="Unassembled WGS sequence"/>
</dbReference>
<reference evidence="9 10" key="2">
    <citation type="journal article" date="2013" name="PLoS Genet.">
        <title>Comparative genome structure, secondary metabolite, and effector coding capacity across Cochliobolus pathogens.</title>
        <authorList>
            <person name="Condon B.J."/>
            <person name="Leng Y."/>
            <person name="Wu D."/>
            <person name="Bushley K.E."/>
            <person name="Ohm R.A."/>
            <person name="Otillar R."/>
            <person name="Martin J."/>
            <person name="Schackwitz W."/>
            <person name="Grimwood J."/>
            <person name="MohdZainudin N."/>
            <person name="Xue C."/>
            <person name="Wang R."/>
            <person name="Manning V.A."/>
            <person name="Dhillon B."/>
            <person name="Tu Z.J."/>
            <person name="Steffenson B.J."/>
            <person name="Salamov A."/>
            <person name="Sun H."/>
            <person name="Lowry S."/>
            <person name="LaButti K."/>
            <person name="Han J."/>
            <person name="Copeland A."/>
            <person name="Lindquist E."/>
            <person name="Barry K."/>
            <person name="Schmutz J."/>
            <person name="Baker S.E."/>
            <person name="Ciuffetti L.M."/>
            <person name="Grigoriev I.V."/>
            <person name="Zhong S."/>
            <person name="Turgeon B.G."/>
        </authorList>
    </citation>
    <scope>NUCLEOTIDE SEQUENCE [LARGE SCALE GENOMIC DNA]</scope>
    <source>
        <strain evidence="10">28A</strain>
    </source>
</reference>
<evidence type="ECO:0000259" key="7">
    <source>
        <dbReference type="Pfam" id="PF11710"/>
    </source>
</evidence>
<evidence type="ECO:0000256" key="1">
    <source>
        <dbReference type="ARBA" id="ARBA00004141"/>
    </source>
</evidence>
<evidence type="ECO:0000256" key="6">
    <source>
        <dbReference type="SAM" id="Phobius"/>
    </source>
</evidence>
<feature type="transmembrane region" description="Helical" evidence="6">
    <location>
        <begin position="430"/>
        <end position="449"/>
    </location>
</feature>
<feature type="transmembrane region" description="Helical" evidence="6">
    <location>
        <begin position="391"/>
        <end position="410"/>
    </location>
</feature>
<dbReference type="EMBL" id="KB908592">
    <property type="protein sequence ID" value="EOA87030.1"/>
    <property type="molecule type" value="Genomic_DNA"/>
</dbReference>
<dbReference type="HOGENOM" id="CLU_017709_0_0_1"/>
<evidence type="ECO:0000256" key="5">
    <source>
        <dbReference type="SAM" id="MobiDB-lite"/>
    </source>
</evidence>
<dbReference type="OrthoDB" id="5368598at2759"/>
<keyword evidence="2 6" id="KW-0812">Transmembrane</keyword>
<keyword evidence="4 6" id="KW-0472">Membrane</keyword>
<dbReference type="SUPFAM" id="SSF81321">
    <property type="entry name" value="Family A G protein-coupled receptor-like"/>
    <property type="match status" value="1"/>
</dbReference>
<sequence>MQDAINKRRTLKITIAALVCSSLSTATLLVALYWFCRMEKQFRHRLVVILIYGDLVRASCYFVAAIATLVNAHVDNDSAFCQASGFFILYGTETSDFAVLVIAIHTALQVFRPSGQQHSDGLYRYRRYVYAGTLFFPATMAGMAFVNPRGGYLLQGAFCTLPIRPFWYRLALAWIPRYMVVLMIISLAIAIYMYVGWEFQSYNAMSKNYGLNTTSDISVNQESQPTSTSLIGRHYATGKDVALPTGSAVPQEQLAHHAWHASSPSQDANCNESCGTSSSTCLRATSTSPTAQSLPTGTRRLFHAQPSGTAQPSLFSTPSTPTVRCLDSTDNVHIPPSRQATCDVTDTMSTTTMTGPSLPPLSSPCTTTHTQRPDAHSTRMMQQRARIHRQLRLMFIYPLVYTLMWLIPFINHCTMYSDHLATHPLWGLRLGNTVCMASMGLADCIVFSLRERPWRAIASSDGTLWGSFWVW</sequence>
<evidence type="ECO:0008006" key="11">
    <source>
        <dbReference type="Google" id="ProtNLM"/>
    </source>
</evidence>
<dbReference type="GO" id="GO:0005886">
    <property type="term" value="C:plasma membrane"/>
    <property type="evidence" value="ECO:0007669"/>
    <property type="project" value="TreeGrafter"/>
</dbReference>
<keyword evidence="10" id="KW-1185">Reference proteome</keyword>
<dbReference type="PANTHER" id="PTHR23112">
    <property type="entry name" value="G PROTEIN-COUPLED RECEPTOR 157-RELATED"/>
    <property type="match status" value="1"/>
</dbReference>
<dbReference type="InterPro" id="IPR022596">
    <property type="entry name" value="GPR1/2/3_C"/>
</dbReference>
<evidence type="ECO:0000256" key="2">
    <source>
        <dbReference type="ARBA" id="ARBA00022692"/>
    </source>
</evidence>
<dbReference type="STRING" id="671987.R0IQ35"/>
<feature type="transmembrane region" description="Helical" evidence="6">
    <location>
        <begin position="13"/>
        <end position="35"/>
    </location>
</feature>
<name>R0IQ35_EXST2</name>
<dbReference type="Pfam" id="PF11970">
    <property type="entry name" value="GPR_Gpa2_C"/>
    <property type="match status" value="1"/>
</dbReference>
<evidence type="ECO:0000313" key="10">
    <source>
        <dbReference type="Proteomes" id="UP000016935"/>
    </source>
</evidence>
<feature type="transmembrane region" description="Helical" evidence="6">
    <location>
        <begin position="47"/>
        <end position="67"/>
    </location>
</feature>
<organism evidence="9 10">
    <name type="scientific">Exserohilum turcicum (strain 28A)</name>
    <name type="common">Northern leaf blight fungus</name>
    <name type="synonym">Setosphaeria turcica</name>
    <dbReference type="NCBI Taxonomy" id="671987"/>
    <lineage>
        <taxon>Eukaryota</taxon>
        <taxon>Fungi</taxon>
        <taxon>Dikarya</taxon>
        <taxon>Ascomycota</taxon>
        <taxon>Pezizomycotina</taxon>
        <taxon>Dothideomycetes</taxon>
        <taxon>Pleosporomycetidae</taxon>
        <taxon>Pleosporales</taxon>
        <taxon>Pleosporineae</taxon>
        <taxon>Pleosporaceae</taxon>
        <taxon>Exserohilum</taxon>
    </lineage>
</organism>
<dbReference type="eggNOG" id="ENOG502QU8E">
    <property type="taxonomic scope" value="Eukaryota"/>
</dbReference>
<comment type="subcellular location">
    <subcellularLocation>
        <location evidence="1">Membrane</location>
        <topology evidence="1">Multi-pass membrane protein</topology>
    </subcellularLocation>
</comment>